<sequence length="71" mass="7551">MSMQACKEVLCELDAQRIGDPGRQYEMSSSGSPISVLAEARAMQITFCEADGLGVSELRILQAAMRTAAGV</sequence>
<comment type="caution">
    <text evidence="1">The sequence shown here is derived from an EMBL/GenBank/DDBJ whole genome shotgun (WGS) entry which is preliminary data.</text>
</comment>
<reference evidence="1 2" key="1">
    <citation type="submission" date="2018-06" db="EMBL/GenBank/DDBJ databases">
        <title>Genomic Encyclopedia of Archaeal and Bacterial Type Strains, Phase II (KMG-II): from individual species to whole genera.</title>
        <authorList>
            <person name="Goeker M."/>
        </authorList>
    </citation>
    <scope>NUCLEOTIDE SEQUENCE [LARGE SCALE GENOMIC DNA]</scope>
    <source>
        <strain evidence="1 2">ATCC BAA-1881</strain>
    </source>
</reference>
<evidence type="ECO:0000313" key="1">
    <source>
        <dbReference type="EMBL" id="PZW16165.1"/>
    </source>
</evidence>
<organism evidence="1 2">
    <name type="scientific">Thermosporothrix hazakensis</name>
    <dbReference type="NCBI Taxonomy" id="644383"/>
    <lineage>
        <taxon>Bacteria</taxon>
        <taxon>Bacillati</taxon>
        <taxon>Chloroflexota</taxon>
        <taxon>Ktedonobacteria</taxon>
        <taxon>Ktedonobacterales</taxon>
        <taxon>Thermosporotrichaceae</taxon>
        <taxon>Thermosporothrix</taxon>
    </lineage>
</organism>
<dbReference type="Proteomes" id="UP000248806">
    <property type="component" value="Unassembled WGS sequence"/>
</dbReference>
<evidence type="ECO:0000313" key="2">
    <source>
        <dbReference type="Proteomes" id="UP000248806"/>
    </source>
</evidence>
<keyword evidence="2" id="KW-1185">Reference proteome</keyword>
<accession>A0A326TIQ8</accession>
<dbReference type="EMBL" id="QKUF01000083">
    <property type="protein sequence ID" value="PZW16165.1"/>
    <property type="molecule type" value="Genomic_DNA"/>
</dbReference>
<protein>
    <submittedName>
        <fullName evidence="1">Uncharacterized protein</fullName>
    </submittedName>
</protein>
<name>A0A326TIQ8_THEHA</name>
<gene>
    <name evidence="1" type="ORF">EI42_06468</name>
</gene>
<dbReference type="AlphaFoldDB" id="A0A326TIQ8"/>
<proteinExistence type="predicted"/>